<reference evidence="2 3" key="1">
    <citation type="submission" date="2024-03" db="EMBL/GenBank/DDBJ databases">
        <title>Ignisphaera cupida sp. nov., a hyperthermophilic hydrolytic archaeon from a hot spring of Kamchatka, and proposal of Ignisphaeraceae fam. nov.</title>
        <authorList>
            <person name="Podosokorskaya O.A."/>
            <person name="Elcheninov A.G."/>
            <person name="Maltseva A.I."/>
            <person name="Zayulina K.S."/>
            <person name="Novikov A."/>
            <person name="Merkel A.Y."/>
        </authorList>
    </citation>
    <scope>NUCLEOTIDE SEQUENCE [LARGE SCALE GENOMIC DNA]</scope>
    <source>
        <strain evidence="2 3">38H-sp</strain>
    </source>
</reference>
<dbReference type="Proteomes" id="UP001466331">
    <property type="component" value="Unassembled WGS sequence"/>
</dbReference>
<keyword evidence="1" id="KW-0472">Membrane</keyword>
<protein>
    <submittedName>
        <fullName evidence="2">Uncharacterized protein</fullName>
    </submittedName>
</protein>
<evidence type="ECO:0000313" key="2">
    <source>
        <dbReference type="EMBL" id="MEM5947080.1"/>
    </source>
</evidence>
<dbReference type="RefSeq" id="WP_420068533.1">
    <property type="nucleotide sequence ID" value="NZ_JBCHKQ010000001.1"/>
</dbReference>
<evidence type="ECO:0000313" key="3">
    <source>
        <dbReference type="Proteomes" id="UP001466331"/>
    </source>
</evidence>
<feature type="transmembrane region" description="Helical" evidence="1">
    <location>
        <begin position="12"/>
        <end position="31"/>
    </location>
</feature>
<keyword evidence="1" id="KW-0812">Transmembrane</keyword>
<accession>A0ABU9UAS2</accession>
<gene>
    <name evidence="2" type="ORF">WKV44_00825</name>
</gene>
<comment type="caution">
    <text evidence="2">The sequence shown here is derived from an EMBL/GenBank/DDBJ whole genome shotgun (WGS) entry which is preliminary data.</text>
</comment>
<dbReference type="SUPFAM" id="SSF53850">
    <property type="entry name" value="Periplasmic binding protein-like II"/>
    <property type="match status" value="1"/>
</dbReference>
<name>A0ABU9UAS2_9SPIR</name>
<sequence>MNKKKVPKTKISYKLSIILLILALIIGFAGYKLFLQPAWYVEDDLIPLWRKVIKEANLKNYPIYLAKQTKKIKPGIIITYSTKYAEKEPADWNFSEKFPKSYNLLLEKGIIGNTSIPLLADPWLIARKLKTKSLGREDFTGGNKEKILIAALKEEKTYQALLAEAAYFSGTQDINSEEAKNTLQRWEKNILIQGAKTFNSNDAWSIFFREDKERWLFTSLSSVSAQDADKTGLIALDRFPDPYSAKQYLLPIRILWAHSTSNNTGLRKLLEKLSETETQEVLAKHTGLVPANIKANPANPPAMQAKRAWLSSTHLFLID</sequence>
<evidence type="ECO:0000256" key="1">
    <source>
        <dbReference type="SAM" id="Phobius"/>
    </source>
</evidence>
<keyword evidence="3" id="KW-1185">Reference proteome</keyword>
<keyword evidence="1" id="KW-1133">Transmembrane helix</keyword>
<organism evidence="2 3">
    <name type="scientific">Rarispira pelagica</name>
    <dbReference type="NCBI Taxonomy" id="3141764"/>
    <lineage>
        <taxon>Bacteria</taxon>
        <taxon>Pseudomonadati</taxon>
        <taxon>Spirochaetota</taxon>
        <taxon>Spirochaetia</taxon>
        <taxon>Winmispirales</taxon>
        <taxon>Winmispiraceae</taxon>
        <taxon>Rarispira</taxon>
    </lineage>
</organism>
<proteinExistence type="predicted"/>
<dbReference type="EMBL" id="JBCHKQ010000001">
    <property type="protein sequence ID" value="MEM5947080.1"/>
    <property type="molecule type" value="Genomic_DNA"/>
</dbReference>